<evidence type="ECO:0000256" key="15">
    <source>
        <dbReference type="ARBA" id="ARBA00023136"/>
    </source>
</evidence>
<dbReference type="PANTHER" id="PTHR38689:SF1">
    <property type="entry name" value="SUCCINATE DEHYDROGENASE HYDROPHOBIC MEMBRANE ANCHOR SUBUNIT"/>
    <property type="match status" value="1"/>
</dbReference>
<proteinExistence type="predicted"/>
<evidence type="ECO:0000256" key="18">
    <source>
        <dbReference type="SAM" id="Phobius"/>
    </source>
</evidence>
<dbReference type="Proteomes" id="UP000028945">
    <property type="component" value="Chromosome"/>
</dbReference>
<evidence type="ECO:0000256" key="2">
    <source>
        <dbReference type="ARBA" id="ARBA00004429"/>
    </source>
</evidence>
<evidence type="ECO:0000256" key="17">
    <source>
        <dbReference type="PIRSR" id="PIRSR000169-2"/>
    </source>
</evidence>
<dbReference type="HOGENOM" id="CLU_151315_2_1_4"/>
<evidence type="ECO:0000256" key="3">
    <source>
        <dbReference type="ARBA" id="ARBA00005163"/>
    </source>
</evidence>
<dbReference type="GO" id="GO:0046872">
    <property type="term" value="F:metal ion binding"/>
    <property type="evidence" value="ECO:0007669"/>
    <property type="project" value="UniProtKB-KW"/>
</dbReference>
<accession>A0A077DFS3</accession>
<feature type="binding site" description="axial binding residue" evidence="17">
    <location>
        <position position="81"/>
    </location>
    <ligand>
        <name>heme</name>
        <dbReference type="ChEBI" id="CHEBI:30413"/>
        <note>ligand shared with second transmembrane subunit</note>
    </ligand>
    <ligandPart>
        <name>Fe</name>
        <dbReference type="ChEBI" id="CHEBI:18248"/>
    </ligandPart>
</feature>
<dbReference type="PANTHER" id="PTHR38689">
    <property type="entry name" value="SUCCINATE DEHYDROGENASE HYDROPHOBIC MEMBRANE ANCHOR SUBUNIT"/>
    <property type="match status" value="1"/>
</dbReference>
<reference evidence="19 20" key="1">
    <citation type="journal article" date="2014" name="BMC Genomics">
        <title>A genomic perspective on a new bacterial genus and species from the Alcaligenaceae family, Basilea psittacipulmonis.</title>
        <authorList>
            <person name="Whiteson K.L."/>
            <person name="Hernandez D."/>
            <person name="Lazarevic V."/>
            <person name="Gaia N."/>
            <person name="Farinelli L."/>
            <person name="Francois P."/>
            <person name="Pilo P."/>
            <person name="Frey J."/>
            <person name="Schrenzel J."/>
        </authorList>
    </citation>
    <scope>NUCLEOTIDE SEQUENCE [LARGE SCALE GENOMIC DNA]</scope>
    <source>
        <strain evidence="19 20">DSM 24701</strain>
    </source>
</reference>
<comment type="cofactor">
    <cofactor evidence="17">
        <name>heme</name>
        <dbReference type="ChEBI" id="CHEBI:30413"/>
    </cofactor>
    <text evidence="17">The heme is bound between the two transmembrane subunits.</text>
</comment>
<evidence type="ECO:0000256" key="1">
    <source>
        <dbReference type="ARBA" id="ARBA00004050"/>
    </source>
</evidence>
<evidence type="ECO:0000256" key="8">
    <source>
        <dbReference type="ARBA" id="ARBA00022532"/>
    </source>
</evidence>
<keyword evidence="20" id="KW-1185">Reference proteome</keyword>
<keyword evidence="11 17" id="KW-0479">Metal-binding</keyword>
<dbReference type="InterPro" id="IPR014312">
    <property type="entry name" value="Succ_DH_anchor"/>
</dbReference>
<dbReference type="GO" id="GO:0017004">
    <property type="term" value="P:cytochrome complex assembly"/>
    <property type="evidence" value="ECO:0007669"/>
    <property type="project" value="TreeGrafter"/>
</dbReference>
<dbReference type="GO" id="GO:0020037">
    <property type="term" value="F:heme binding"/>
    <property type="evidence" value="ECO:0007669"/>
    <property type="project" value="InterPro"/>
</dbReference>
<comment type="function">
    <text evidence="1">Membrane-anchoring subunit of succinate dehydrogenase (SDH).</text>
</comment>
<dbReference type="EMBL" id="CP009238">
    <property type="protein sequence ID" value="AIL32207.1"/>
    <property type="molecule type" value="Genomic_DNA"/>
</dbReference>
<dbReference type="GO" id="GO:0009055">
    <property type="term" value="F:electron transfer activity"/>
    <property type="evidence" value="ECO:0007669"/>
    <property type="project" value="TreeGrafter"/>
</dbReference>
<dbReference type="InterPro" id="IPR034804">
    <property type="entry name" value="SQR/QFR_C/D"/>
</dbReference>
<keyword evidence="13 18" id="KW-1133">Transmembrane helix</keyword>
<gene>
    <name evidence="19" type="ORF">IX83_01770</name>
</gene>
<dbReference type="Pfam" id="PF01127">
    <property type="entry name" value="Sdh_cyt"/>
    <property type="match status" value="1"/>
</dbReference>
<evidence type="ECO:0000256" key="6">
    <source>
        <dbReference type="ARBA" id="ARBA00022475"/>
    </source>
</evidence>
<dbReference type="KEGG" id="bpsi:IX83_01770"/>
<keyword evidence="15 18" id="KW-0472">Membrane</keyword>
<feature type="binding site" evidence="16">
    <location>
        <position position="93"/>
    </location>
    <ligand>
        <name>a ubiquinone</name>
        <dbReference type="ChEBI" id="CHEBI:16389"/>
    </ligand>
</feature>
<evidence type="ECO:0000256" key="7">
    <source>
        <dbReference type="ARBA" id="ARBA00022519"/>
    </source>
</evidence>
<dbReference type="GO" id="GO:0005886">
    <property type="term" value="C:plasma membrane"/>
    <property type="evidence" value="ECO:0007669"/>
    <property type="project" value="UniProtKB-SubCell"/>
</dbReference>
<evidence type="ECO:0000256" key="13">
    <source>
        <dbReference type="ARBA" id="ARBA00022989"/>
    </source>
</evidence>
<feature type="transmembrane region" description="Helical" evidence="18">
    <location>
        <begin position="27"/>
        <end position="49"/>
    </location>
</feature>
<dbReference type="NCBIfam" id="TIGR02968">
    <property type="entry name" value="succ_dehyd_anc"/>
    <property type="match status" value="1"/>
</dbReference>
<evidence type="ECO:0000256" key="14">
    <source>
        <dbReference type="ARBA" id="ARBA00023004"/>
    </source>
</evidence>
<keyword evidence="5" id="KW-0813">Transport</keyword>
<evidence type="ECO:0000256" key="16">
    <source>
        <dbReference type="PIRSR" id="PIRSR000169-1"/>
    </source>
</evidence>
<keyword evidence="14 17" id="KW-0408">Iron</keyword>
<dbReference type="eggNOG" id="COG2142">
    <property type="taxonomic scope" value="Bacteria"/>
</dbReference>
<keyword evidence="10 18" id="KW-0812">Transmembrane</keyword>
<dbReference type="Gene3D" id="1.20.1300.10">
    <property type="entry name" value="Fumarate reductase/succinate dehydrogenase, transmembrane subunit"/>
    <property type="match status" value="1"/>
</dbReference>
<evidence type="ECO:0000256" key="10">
    <source>
        <dbReference type="ARBA" id="ARBA00022692"/>
    </source>
</evidence>
<keyword evidence="6" id="KW-1003">Cell membrane</keyword>
<protein>
    <recommendedName>
        <fullName evidence="4">Succinate dehydrogenase hydrophobic membrane anchor subunit</fullName>
    </recommendedName>
</protein>
<dbReference type="PIRSF" id="PIRSF000169">
    <property type="entry name" value="SDH_D"/>
    <property type="match status" value="1"/>
</dbReference>
<dbReference type="OrthoDB" id="5612767at2"/>
<feature type="transmembrane region" description="Helical" evidence="18">
    <location>
        <begin position="69"/>
        <end position="89"/>
    </location>
</feature>
<sequence>MINEQYGRKRNVVGAHYGVWGFLIQRITAVILAVYSTCFLIALLVLPASYDSWVSIFRWSLFDIPLGKIFTMLAFLSMSWHAFIGARDIFMDYVKPAGLRLALHVFCILWLIFAIVYFANVLWSL</sequence>
<evidence type="ECO:0000256" key="4">
    <source>
        <dbReference type="ARBA" id="ARBA00019425"/>
    </source>
</evidence>
<comment type="pathway">
    <text evidence="3">Carbohydrate metabolism; tricarboxylic acid cycle.</text>
</comment>
<dbReference type="AlphaFoldDB" id="A0A077DFS3"/>
<dbReference type="RefSeq" id="WP_038498461.1">
    <property type="nucleotide sequence ID" value="NZ_AFWK01000046.1"/>
</dbReference>
<keyword evidence="7" id="KW-0997">Cell inner membrane</keyword>
<evidence type="ECO:0000256" key="11">
    <source>
        <dbReference type="ARBA" id="ARBA00022723"/>
    </source>
</evidence>
<feature type="transmembrane region" description="Helical" evidence="18">
    <location>
        <begin position="101"/>
        <end position="123"/>
    </location>
</feature>
<dbReference type="UniPathway" id="UPA00223"/>
<comment type="subcellular location">
    <subcellularLocation>
        <location evidence="2">Cell inner membrane</location>
        <topology evidence="2">Multi-pass membrane protein</topology>
    </subcellularLocation>
</comment>
<evidence type="ECO:0000256" key="12">
    <source>
        <dbReference type="ARBA" id="ARBA00022982"/>
    </source>
</evidence>
<keyword evidence="8" id="KW-0816">Tricarboxylic acid cycle</keyword>
<organism evidence="19 20">
    <name type="scientific">Basilea psittacipulmonis DSM 24701</name>
    <dbReference type="NCBI Taxonomy" id="1072685"/>
    <lineage>
        <taxon>Bacteria</taxon>
        <taxon>Pseudomonadati</taxon>
        <taxon>Pseudomonadota</taxon>
        <taxon>Betaproteobacteria</taxon>
        <taxon>Burkholderiales</taxon>
        <taxon>Alcaligenaceae</taxon>
        <taxon>Basilea</taxon>
    </lineage>
</organism>
<dbReference type="CDD" id="cd03494">
    <property type="entry name" value="SQR_TypeC_SdhD"/>
    <property type="match status" value="1"/>
</dbReference>
<dbReference type="GO" id="GO:0006099">
    <property type="term" value="P:tricarboxylic acid cycle"/>
    <property type="evidence" value="ECO:0007669"/>
    <property type="project" value="UniProtKB-UniPathway"/>
</dbReference>
<dbReference type="SUPFAM" id="SSF81343">
    <property type="entry name" value="Fumarate reductase respiratory complex transmembrane subunits"/>
    <property type="match status" value="1"/>
</dbReference>
<dbReference type="STRING" id="1072685.IX83_01770"/>
<name>A0A077DFS3_9BURK</name>
<evidence type="ECO:0000256" key="9">
    <source>
        <dbReference type="ARBA" id="ARBA00022617"/>
    </source>
</evidence>
<keyword evidence="9 17" id="KW-0349">Heme</keyword>
<evidence type="ECO:0000313" key="19">
    <source>
        <dbReference type="EMBL" id="AIL32207.1"/>
    </source>
</evidence>
<evidence type="ECO:0000313" key="20">
    <source>
        <dbReference type="Proteomes" id="UP000028945"/>
    </source>
</evidence>
<dbReference type="InterPro" id="IPR000701">
    <property type="entry name" value="SuccDH_FuR_B_TM-su"/>
</dbReference>
<keyword evidence="12" id="KW-0249">Electron transport</keyword>
<evidence type="ECO:0000256" key="5">
    <source>
        <dbReference type="ARBA" id="ARBA00022448"/>
    </source>
</evidence>